<proteinExistence type="predicted"/>
<dbReference type="EMBL" id="MQVS01000005">
    <property type="protein sequence ID" value="OKL51640.1"/>
    <property type="molecule type" value="Genomic_DNA"/>
</dbReference>
<reference evidence="2" key="1">
    <citation type="submission" date="2016-12" db="EMBL/GenBank/DDBJ databases">
        <authorList>
            <person name="Meng X."/>
        </authorList>
    </citation>
    <scope>NUCLEOTIDE SEQUENCE [LARGE SCALE GENOMIC DNA]</scope>
    <source>
        <strain evidence="2">DSM 20732</strain>
    </source>
</reference>
<accession>A0A1Q5PW72</accession>
<dbReference type="AlphaFoldDB" id="A0A1Q5PW72"/>
<organism evidence="1 2">
    <name type="scientific">Buchananella hordeovulneris</name>
    <dbReference type="NCBI Taxonomy" id="52770"/>
    <lineage>
        <taxon>Bacteria</taxon>
        <taxon>Bacillati</taxon>
        <taxon>Actinomycetota</taxon>
        <taxon>Actinomycetes</taxon>
        <taxon>Actinomycetales</taxon>
        <taxon>Actinomycetaceae</taxon>
        <taxon>Buchananella</taxon>
    </lineage>
</organism>
<dbReference type="InParanoid" id="A0A1Q5PW72"/>
<keyword evidence="2" id="KW-1185">Reference proteome</keyword>
<sequence>MVNEPLVRNDIKQFGGMSAVAGQARTINDSYFIISVAVNIGGSFWTLNFSGVGLEETEQLLQQASDSLTKQP</sequence>
<protein>
    <submittedName>
        <fullName evidence="1">Uncharacterized protein</fullName>
    </submittedName>
</protein>
<dbReference type="Proteomes" id="UP000185612">
    <property type="component" value="Unassembled WGS sequence"/>
</dbReference>
<comment type="caution">
    <text evidence="1">The sequence shown here is derived from an EMBL/GenBank/DDBJ whole genome shotgun (WGS) entry which is preliminary data.</text>
</comment>
<gene>
    <name evidence="1" type="ORF">BSZ40_05645</name>
</gene>
<evidence type="ECO:0000313" key="1">
    <source>
        <dbReference type="EMBL" id="OKL51640.1"/>
    </source>
</evidence>
<name>A0A1Q5PW72_9ACTO</name>
<evidence type="ECO:0000313" key="2">
    <source>
        <dbReference type="Proteomes" id="UP000185612"/>
    </source>
</evidence>